<dbReference type="GO" id="GO:0008528">
    <property type="term" value="F:G protein-coupled peptide receptor activity"/>
    <property type="evidence" value="ECO:0007669"/>
    <property type="project" value="InterPro"/>
</dbReference>
<proteinExistence type="inferred from homology"/>
<dbReference type="InterPro" id="IPR017452">
    <property type="entry name" value="GPCR_Rhodpsn_7TM"/>
</dbReference>
<dbReference type="PRINTS" id="PR00237">
    <property type="entry name" value="GPCRRHODOPSN"/>
</dbReference>
<reference evidence="8" key="2">
    <citation type="submission" date="2024-08" db="UniProtKB">
        <authorList>
            <consortium name="EnsemblMetazoa"/>
        </authorList>
    </citation>
    <scope>IDENTIFICATION</scope>
</reference>
<dbReference type="InterPro" id="IPR000276">
    <property type="entry name" value="GPCR_Rhodpsn"/>
</dbReference>
<feature type="transmembrane region" description="Helical" evidence="6">
    <location>
        <begin position="96"/>
        <end position="123"/>
    </location>
</feature>
<evidence type="ECO:0000259" key="7">
    <source>
        <dbReference type="PROSITE" id="PS50262"/>
    </source>
</evidence>
<feature type="transmembrane region" description="Helical" evidence="6">
    <location>
        <begin position="282"/>
        <end position="305"/>
    </location>
</feature>
<feature type="transmembrane region" description="Helical" evidence="6">
    <location>
        <begin position="325"/>
        <end position="341"/>
    </location>
</feature>
<dbReference type="CDD" id="cd14978">
    <property type="entry name" value="7tmA_FMRFamide_R-like"/>
    <property type="match status" value="1"/>
</dbReference>
<dbReference type="EnsemblMetazoa" id="XM_019900977.1">
    <property type="protein sequence ID" value="XP_019756536.1"/>
    <property type="gene ID" value="LOC109535140"/>
</dbReference>
<dbReference type="RefSeq" id="XP_019756536.1">
    <property type="nucleotide sequence ID" value="XM_019900977.2"/>
</dbReference>
<feature type="transmembrane region" description="Helical" evidence="6">
    <location>
        <begin position="144"/>
        <end position="163"/>
    </location>
</feature>
<evidence type="ECO:0000256" key="3">
    <source>
        <dbReference type="ARBA" id="ARBA00022692"/>
    </source>
</evidence>
<keyword evidence="9" id="KW-1185">Reference proteome</keyword>
<reference evidence="9" key="1">
    <citation type="journal article" date="2013" name="Genome Biol.">
        <title>Draft genome of the mountain pine beetle, Dendroctonus ponderosae Hopkins, a major forest pest.</title>
        <authorList>
            <person name="Keeling C.I."/>
            <person name="Yuen M.M."/>
            <person name="Liao N.Y."/>
            <person name="Docking T.R."/>
            <person name="Chan S.K."/>
            <person name="Taylor G.A."/>
            <person name="Palmquist D.L."/>
            <person name="Jackman S.D."/>
            <person name="Nguyen A."/>
            <person name="Li M."/>
            <person name="Henderson H."/>
            <person name="Janes J.K."/>
            <person name="Zhao Y."/>
            <person name="Pandoh P."/>
            <person name="Moore R."/>
            <person name="Sperling F.A."/>
            <person name="Huber D.P."/>
            <person name="Birol I."/>
            <person name="Jones S.J."/>
            <person name="Bohlmann J."/>
        </authorList>
    </citation>
    <scope>NUCLEOTIDE SEQUENCE</scope>
</reference>
<keyword evidence="4 6" id="KW-1133">Transmembrane helix</keyword>
<evidence type="ECO:0000313" key="9">
    <source>
        <dbReference type="Proteomes" id="UP000019118"/>
    </source>
</evidence>
<evidence type="ECO:0000256" key="5">
    <source>
        <dbReference type="ARBA" id="ARBA00023136"/>
    </source>
</evidence>
<protein>
    <recommendedName>
        <fullName evidence="7">G-protein coupled receptors family 1 profile domain-containing protein</fullName>
    </recommendedName>
</protein>
<dbReference type="KEGG" id="dpa:109535140"/>
<feature type="transmembrane region" description="Helical" evidence="6">
    <location>
        <begin position="56"/>
        <end position="76"/>
    </location>
</feature>
<evidence type="ECO:0000256" key="2">
    <source>
        <dbReference type="ARBA" id="ARBA00010663"/>
    </source>
</evidence>
<dbReference type="PANTHER" id="PTHR46273">
    <property type="entry name" value="MYOSUPPRESSIN RECEPTOR 1, ISOFORM B-RELATED"/>
    <property type="match status" value="1"/>
</dbReference>
<organism evidence="8 9">
    <name type="scientific">Dendroctonus ponderosae</name>
    <name type="common">Mountain pine beetle</name>
    <dbReference type="NCBI Taxonomy" id="77166"/>
    <lineage>
        <taxon>Eukaryota</taxon>
        <taxon>Metazoa</taxon>
        <taxon>Ecdysozoa</taxon>
        <taxon>Arthropoda</taxon>
        <taxon>Hexapoda</taxon>
        <taxon>Insecta</taxon>
        <taxon>Pterygota</taxon>
        <taxon>Neoptera</taxon>
        <taxon>Endopterygota</taxon>
        <taxon>Coleoptera</taxon>
        <taxon>Polyphaga</taxon>
        <taxon>Cucujiformia</taxon>
        <taxon>Curculionidae</taxon>
        <taxon>Scolytinae</taxon>
        <taxon>Dendroctonus</taxon>
    </lineage>
</organism>
<feature type="transmembrane region" description="Helical" evidence="6">
    <location>
        <begin position="25"/>
        <end position="44"/>
    </location>
</feature>
<comment type="similarity">
    <text evidence="2">Belongs to the G-protein coupled receptor 1 family.</text>
</comment>
<evidence type="ECO:0000256" key="1">
    <source>
        <dbReference type="ARBA" id="ARBA00004370"/>
    </source>
</evidence>
<keyword evidence="5 6" id="KW-0472">Membrane</keyword>
<evidence type="ECO:0000313" key="8">
    <source>
        <dbReference type="EnsemblMetazoa" id="XP_019756536.1"/>
    </source>
</evidence>
<dbReference type="Proteomes" id="UP000019118">
    <property type="component" value="Unassembled WGS sequence"/>
</dbReference>
<dbReference type="PANTHER" id="PTHR46273:SF4">
    <property type="entry name" value="AT19640P"/>
    <property type="match status" value="1"/>
</dbReference>
<name>A0AAR5P7C5_DENPD</name>
<dbReference type="GO" id="GO:0005886">
    <property type="term" value="C:plasma membrane"/>
    <property type="evidence" value="ECO:0007669"/>
    <property type="project" value="TreeGrafter"/>
</dbReference>
<accession>A0AAR5P7C5</accession>
<evidence type="ECO:0000256" key="4">
    <source>
        <dbReference type="ARBA" id="ARBA00022989"/>
    </source>
</evidence>
<feature type="domain" description="G-protein coupled receptors family 1 profile" evidence="7">
    <location>
        <begin position="36"/>
        <end position="338"/>
    </location>
</feature>
<dbReference type="InterPro" id="IPR019427">
    <property type="entry name" value="7TM_GPCR_serpentine_rcpt_Srw"/>
</dbReference>
<dbReference type="PROSITE" id="PS50262">
    <property type="entry name" value="G_PROTEIN_RECEP_F1_2"/>
    <property type="match status" value="1"/>
</dbReference>
<dbReference type="InterPro" id="IPR053219">
    <property type="entry name" value="GPCR_Dmsr-1"/>
</dbReference>
<dbReference type="SUPFAM" id="SSF81321">
    <property type="entry name" value="Family A G protein-coupled receptor-like"/>
    <property type="match status" value="1"/>
</dbReference>
<evidence type="ECO:0000256" key="6">
    <source>
        <dbReference type="SAM" id="Phobius"/>
    </source>
</evidence>
<dbReference type="Gene3D" id="1.20.1070.10">
    <property type="entry name" value="Rhodopsin 7-helix transmembrane proteins"/>
    <property type="match status" value="1"/>
</dbReference>
<sequence length="382" mass="44375">MNNATTLYCDLNAFSQKYETIHGQLSFVVCILGSIANVLNICVLTTKEMRWPTNMILTGLAISDLLVMLEYIPFTIHRYINIAGHKYIENYSYKWALFMIFHALFSQVFHFISCCLTVILAIWRYLAITNPHNSRRWCDAHRTIYAIMITYLVCPVICTPLFLSLKITAYNQTCDKHGRMLNKKELLNYTEVTTKKLIYIIDYVNEDYKYTSFWLYGVVIKLVPCILLTHLSRKLIVVLLETKKRRKTLLSSTLPLEDVYEVRPFFQKKFEKYRQADRTSGMLVAILLLFLITEFPQAIMGLLVGTKGQQFEKECYRPLGDVMDIIALTNSGINFILYCTMSRQFRITFKEIFLLPIMNQFAPSSQYANIDKTGEKTQISAV</sequence>
<comment type="subcellular location">
    <subcellularLocation>
        <location evidence="1">Membrane</location>
    </subcellularLocation>
</comment>
<dbReference type="Pfam" id="PF10324">
    <property type="entry name" value="7TM_GPCR_Srw"/>
    <property type="match status" value="1"/>
</dbReference>
<feature type="transmembrane region" description="Helical" evidence="6">
    <location>
        <begin position="213"/>
        <end position="240"/>
    </location>
</feature>
<keyword evidence="3 6" id="KW-0812">Transmembrane</keyword>
<dbReference type="AlphaFoldDB" id="A0AAR5P7C5"/>
<dbReference type="GeneID" id="109535140"/>